<dbReference type="CDD" id="cd16387">
    <property type="entry name" value="ParB_N_Srx"/>
    <property type="match status" value="1"/>
</dbReference>
<dbReference type="SUPFAM" id="SSF110849">
    <property type="entry name" value="ParB/Sulfiredoxin"/>
    <property type="match status" value="1"/>
</dbReference>
<sequence length="230" mass="25435">MWSILRVMPRTSTPDLPAAQTVTKVAPAALNTFHKNARRGDVDSIAASLKVRDQYKPIVVNRGTFTGRPAEVLAGNHTLKAIRQLGEKYPDDDRWNTVLCWWVDVDEDTANEIVVADNRTADKGGYDAAELADLIGSINPDRLESVGYSADEAAALIDAVNKDPDPAPDPDPNDGLPGGAVIQYNLIFDDEGQQQEWFDFLKWLKRTYFDGSTIAERLATYLRDTAGDRE</sequence>
<dbReference type="EMBL" id="MG920059">
    <property type="protein sequence ID" value="AVJ49007.1"/>
    <property type="molecule type" value="Genomic_DNA"/>
</dbReference>
<reference evidence="1 2" key="1">
    <citation type="submission" date="2018-02" db="EMBL/GenBank/DDBJ databases">
        <authorList>
            <person name="Ng W.L."/>
            <person name="Stoner T.H."/>
            <person name="Russell D.A."/>
            <person name="Garlena R.A."/>
            <person name="Stoner T.H."/>
            <person name="Pope W.H."/>
            <person name="Jacobs-Sera D."/>
            <person name="Hatfull G.F."/>
        </authorList>
    </citation>
    <scope>NUCLEOTIDE SEQUENCE [LARGE SCALE GENOMIC DNA]</scope>
</reference>
<accession>A0A2P1CCR3</accession>
<gene>
    <name evidence="1" type="primary">1</name>
    <name evidence="1" type="ORF">PBI_BALOO_1</name>
</gene>
<protein>
    <submittedName>
        <fullName evidence="1">ParB-like nuclease domain protein</fullName>
    </submittedName>
</protein>
<organism evidence="1 2">
    <name type="scientific">Mycobacterium phage Baloo</name>
    <dbReference type="NCBI Taxonomy" id="2099645"/>
    <lineage>
        <taxon>Viruses</taxon>
        <taxon>Duplodnaviria</taxon>
        <taxon>Heunggongvirae</taxon>
        <taxon>Uroviricota</taxon>
        <taxon>Caudoviricetes</taxon>
        <taxon>Bclasvirinae</taxon>
        <taxon>Pipefishvirus</taxon>
        <taxon>Pipefishvirus athena</taxon>
    </lineage>
</organism>
<name>A0A2P1CCR3_9CAUD</name>
<evidence type="ECO:0000313" key="1">
    <source>
        <dbReference type="EMBL" id="AVJ49007.1"/>
    </source>
</evidence>
<proteinExistence type="predicted"/>
<evidence type="ECO:0000313" key="2">
    <source>
        <dbReference type="Proteomes" id="UP000241655"/>
    </source>
</evidence>
<dbReference type="InterPro" id="IPR036086">
    <property type="entry name" value="ParB/Sulfiredoxin_sf"/>
</dbReference>
<dbReference type="Gene3D" id="3.90.1530.10">
    <property type="entry name" value="Conserved hypothetical protein from pyrococcus furiosus pfu- 392566-001, ParB domain"/>
    <property type="match status" value="1"/>
</dbReference>
<dbReference type="Proteomes" id="UP000241655">
    <property type="component" value="Segment"/>
</dbReference>